<feature type="compositionally biased region" description="Polar residues" evidence="1">
    <location>
        <begin position="20"/>
        <end position="42"/>
    </location>
</feature>
<gene>
    <name evidence="2" type="ORF">K444DRAFT_583824</name>
</gene>
<reference evidence="2 3" key="1">
    <citation type="submission" date="2016-04" db="EMBL/GenBank/DDBJ databases">
        <title>A degradative enzymes factory behind the ericoid mycorrhizal symbiosis.</title>
        <authorList>
            <consortium name="DOE Joint Genome Institute"/>
            <person name="Martino E."/>
            <person name="Morin E."/>
            <person name="Grelet G."/>
            <person name="Kuo A."/>
            <person name="Kohler A."/>
            <person name="Daghino S."/>
            <person name="Barry K."/>
            <person name="Choi C."/>
            <person name="Cichocki N."/>
            <person name="Clum A."/>
            <person name="Copeland A."/>
            <person name="Hainaut M."/>
            <person name="Haridas S."/>
            <person name="Labutti K."/>
            <person name="Lindquist E."/>
            <person name="Lipzen A."/>
            <person name="Khouja H.-R."/>
            <person name="Murat C."/>
            <person name="Ohm R."/>
            <person name="Olson A."/>
            <person name="Spatafora J."/>
            <person name="Veneault-Fourrey C."/>
            <person name="Henrissat B."/>
            <person name="Grigoriev I."/>
            <person name="Martin F."/>
            <person name="Perotto S."/>
        </authorList>
    </citation>
    <scope>NUCLEOTIDE SEQUENCE [LARGE SCALE GENOMIC DNA]</scope>
    <source>
        <strain evidence="2 3">E</strain>
    </source>
</reference>
<dbReference type="RefSeq" id="XP_024740990.1">
    <property type="nucleotide sequence ID" value="XM_024877843.1"/>
</dbReference>
<evidence type="ECO:0000256" key="1">
    <source>
        <dbReference type="SAM" id="MobiDB-lite"/>
    </source>
</evidence>
<dbReference type="InParanoid" id="A0A2J6TM42"/>
<dbReference type="Proteomes" id="UP000235371">
    <property type="component" value="Unassembled WGS sequence"/>
</dbReference>
<dbReference type="EMBL" id="KZ613774">
    <property type="protein sequence ID" value="PMD64086.1"/>
    <property type="molecule type" value="Genomic_DNA"/>
</dbReference>
<dbReference type="AlphaFoldDB" id="A0A2J6TM42"/>
<proteinExistence type="predicted"/>
<accession>A0A2J6TM42</accession>
<name>A0A2J6TM42_9HELO</name>
<sequence>MMEIPDSPPEQHIMFSPTNISQAQGSQQAANPARTNGDNSAKVNFGAPGSSWQTKKFNDEYERAESQLLDRNWDHSECNSIRLRWEDY</sequence>
<dbReference type="OrthoDB" id="5377039at2759"/>
<organism evidence="2 3">
    <name type="scientific">Hyaloscypha bicolor E</name>
    <dbReference type="NCBI Taxonomy" id="1095630"/>
    <lineage>
        <taxon>Eukaryota</taxon>
        <taxon>Fungi</taxon>
        <taxon>Dikarya</taxon>
        <taxon>Ascomycota</taxon>
        <taxon>Pezizomycotina</taxon>
        <taxon>Leotiomycetes</taxon>
        <taxon>Helotiales</taxon>
        <taxon>Hyaloscyphaceae</taxon>
        <taxon>Hyaloscypha</taxon>
        <taxon>Hyaloscypha bicolor</taxon>
    </lineage>
</organism>
<feature type="region of interest" description="Disordered" evidence="1">
    <location>
        <begin position="20"/>
        <end position="51"/>
    </location>
</feature>
<dbReference type="GeneID" id="36585920"/>
<keyword evidence="3" id="KW-1185">Reference proteome</keyword>
<evidence type="ECO:0000313" key="3">
    <source>
        <dbReference type="Proteomes" id="UP000235371"/>
    </source>
</evidence>
<evidence type="ECO:0000313" key="2">
    <source>
        <dbReference type="EMBL" id="PMD64086.1"/>
    </source>
</evidence>
<protein>
    <submittedName>
        <fullName evidence="2">Uncharacterized protein</fullName>
    </submittedName>
</protein>